<accession>A0A318S7L8</accession>
<dbReference type="Pfam" id="PF20461">
    <property type="entry name" value="DUF6714"/>
    <property type="match status" value="1"/>
</dbReference>
<reference evidence="1 2" key="1">
    <citation type="submission" date="2018-06" db="EMBL/GenBank/DDBJ databases">
        <title>Genomic Encyclopedia of Type Strains, Phase IV (KMG-IV): sequencing the most valuable type-strain genomes for metagenomic binning, comparative biology and taxonomic classification.</title>
        <authorList>
            <person name="Goeker M."/>
        </authorList>
    </citation>
    <scope>NUCLEOTIDE SEQUENCE [LARGE SCALE GENOMIC DNA]</scope>
    <source>
        <strain evidence="1 2">DSM 18048</strain>
    </source>
</reference>
<dbReference type="EMBL" id="QJSX01000004">
    <property type="protein sequence ID" value="PYE54837.1"/>
    <property type="molecule type" value="Genomic_DNA"/>
</dbReference>
<dbReference type="AlphaFoldDB" id="A0A318S7L8"/>
<evidence type="ECO:0000313" key="2">
    <source>
        <dbReference type="Proteomes" id="UP000248326"/>
    </source>
</evidence>
<comment type="caution">
    <text evidence="1">The sequence shown here is derived from an EMBL/GenBank/DDBJ whole genome shotgun (WGS) entry which is preliminary data.</text>
</comment>
<gene>
    <name evidence="1" type="ORF">DES52_104108</name>
</gene>
<proteinExistence type="predicted"/>
<dbReference type="OrthoDB" id="70869at2"/>
<protein>
    <submittedName>
        <fullName evidence="1">Uncharacterized protein</fullName>
    </submittedName>
</protein>
<dbReference type="InterPro" id="IPR046560">
    <property type="entry name" value="DUF6714"/>
</dbReference>
<dbReference type="Proteomes" id="UP000248326">
    <property type="component" value="Unassembled WGS sequence"/>
</dbReference>
<sequence length="155" mass="17401">MTKDELLAMIRAAFEDVTLGSGVSLREADVIDSYGSLEERKAARALDRKDAWWELPSDDLQNPWPISFLDDAGFAFYLPAYLTDALRSDLQRDSTNIALFALNPSNLVENFGAITPPQAAAIAAFLEYAEEHDPNENIFYSDAWSYWAERSRSLS</sequence>
<organism evidence="1 2">
    <name type="scientific">Deinococcus yavapaiensis KR-236</name>
    <dbReference type="NCBI Taxonomy" id="694435"/>
    <lineage>
        <taxon>Bacteria</taxon>
        <taxon>Thermotogati</taxon>
        <taxon>Deinococcota</taxon>
        <taxon>Deinococci</taxon>
        <taxon>Deinococcales</taxon>
        <taxon>Deinococcaceae</taxon>
        <taxon>Deinococcus</taxon>
    </lineage>
</organism>
<name>A0A318S7L8_9DEIO</name>
<keyword evidence="2" id="KW-1185">Reference proteome</keyword>
<evidence type="ECO:0000313" key="1">
    <source>
        <dbReference type="EMBL" id="PYE54837.1"/>
    </source>
</evidence>
<dbReference type="RefSeq" id="WP_110885956.1">
    <property type="nucleotide sequence ID" value="NZ_QJSX01000004.1"/>
</dbReference>